<keyword evidence="3" id="KW-1185">Reference proteome</keyword>
<evidence type="ECO:0000256" key="1">
    <source>
        <dbReference type="SAM" id="Phobius"/>
    </source>
</evidence>
<keyword evidence="1" id="KW-1133">Transmembrane helix</keyword>
<accession>A0A1M4WW10</accession>
<keyword evidence="1" id="KW-0812">Transmembrane</keyword>
<feature type="transmembrane region" description="Helical" evidence="1">
    <location>
        <begin position="21"/>
        <end position="41"/>
    </location>
</feature>
<reference evidence="2 3" key="1">
    <citation type="submission" date="2016-11" db="EMBL/GenBank/DDBJ databases">
        <authorList>
            <person name="Jaros S."/>
            <person name="Januszkiewicz K."/>
            <person name="Wedrychowicz H."/>
        </authorList>
    </citation>
    <scope>NUCLEOTIDE SEQUENCE [LARGE SCALE GENOMIC DNA]</scope>
    <source>
        <strain evidence="2 3">DSM 26897</strain>
    </source>
</reference>
<name>A0A1M4WW10_9BACT</name>
<keyword evidence="1" id="KW-0472">Membrane</keyword>
<dbReference type="STRING" id="1302690.BUE76_06625"/>
<organism evidence="2 3">
    <name type="scientific">Cnuella takakiae</name>
    <dbReference type="NCBI Taxonomy" id="1302690"/>
    <lineage>
        <taxon>Bacteria</taxon>
        <taxon>Pseudomonadati</taxon>
        <taxon>Bacteroidota</taxon>
        <taxon>Chitinophagia</taxon>
        <taxon>Chitinophagales</taxon>
        <taxon>Chitinophagaceae</taxon>
        <taxon>Cnuella</taxon>
    </lineage>
</organism>
<dbReference type="Proteomes" id="UP000184368">
    <property type="component" value="Unassembled WGS sequence"/>
</dbReference>
<dbReference type="EMBL" id="FQUO01000003">
    <property type="protein sequence ID" value="SHE85162.1"/>
    <property type="molecule type" value="Genomic_DNA"/>
</dbReference>
<sequence>MGKGLALSFVMATTNNKKARGRLIWGVVYLVAAILVLVSLLNERDTMRIGFRAVILLLFLVRVFEHFRAWSRLRKEPDQDEVLP</sequence>
<feature type="transmembrane region" description="Helical" evidence="1">
    <location>
        <begin position="47"/>
        <end position="64"/>
    </location>
</feature>
<gene>
    <name evidence="2" type="ORF">SAMN05444008_103154</name>
</gene>
<evidence type="ECO:0000313" key="2">
    <source>
        <dbReference type="EMBL" id="SHE85162.1"/>
    </source>
</evidence>
<evidence type="ECO:0000313" key="3">
    <source>
        <dbReference type="Proteomes" id="UP000184368"/>
    </source>
</evidence>
<protein>
    <submittedName>
        <fullName evidence="2">Uncharacterized protein</fullName>
    </submittedName>
</protein>
<dbReference type="AlphaFoldDB" id="A0A1M4WW10"/>
<proteinExistence type="predicted"/>